<reference evidence="7" key="1">
    <citation type="journal article" date="2020" name="Stud. Mycol.">
        <title>101 Dothideomycetes genomes: a test case for predicting lifestyles and emergence of pathogens.</title>
        <authorList>
            <person name="Haridas S."/>
            <person name="Albert R."/>
            <person name="Binder M."/>
            <person name="Bloem J."/>
            <person name="Labutti K."/>
            <person name="Salamov A."/>
            <person name="Andreopoulos B."/>
            <person name="Baker S."/>
            <person name="Barry K."/>
            <person name="Bills G."/>
            <person name="Bluhm B."/>
            <person name="Cannon C."/>
            <person name="Castanera R."/>
            <person name="Culley D."/>
            <person name="Daum C."/>
            <person name="Ezra D."/>
            <person name="Gonzalez J."/>
            <person name="Henrissat B."/>
            <person name="Kuo A."/>
            <person name="Liang C."/>
            <person name="Lipzen A."/>
            <person name="Lutzoni F."/>
            <person name="Magnuson J."/>
            <person name="Mondo S."/>
            <person name="Nolan M."/>
            <person name="Ohm R."/>
            <person name="Pangilinan J."/>
            <person name="Park H.-J."/>
            <person name="Ramirez L."/>
            <person name="Alfaro M."/>
            <person name="Sun H."/>
            <person name="Tritt A."/>
            <person name="Yoshinaga Y."/>
            <person name="Zwiers L.-H."/>
            <person name="Turgeon B."/>
            <person name="Goodwin S."/>
            <person name="Spatafora J."/>
            <person name="Crous P."/>
            <person name="Grigoriev I."/>
        </authorList>
    </citation>
    <scope>NUCLEOTIDE SEQUENCE</scope>
    <source>
        <strain evidence="7">HMLAC05119</strain>
    </source>
</reference>
<evidence type="ECO:0000259" key="6">
    <source>
        <dbReference type="PROSITE" id="PS50113"/>
    </source>
</evidence>
<dbReference type="PANTHER" id="PTHR43719">
    <property type="entry name" value="TWO-COMPONENT HISTIDINE KINASE"/>
    <property type="match status" value="1"/>
</dbReference>
<dbReference type="InterPro" id="IPR000700">
    <property type="entry name" value="PAS-assoc_C"/>
</dbReference>
<dbReference type="PROSITE" id="PS50109">
    <property type="entry name" value="HIS_KIN"/>
    <property type="match status" value="1"/>
</dbReference>
<evidence type="ECO:0000259" key="4">
    <source>
        <dbReference type="PROSITE" id="PS50109"/>
    </source>
</evidence>
<evidence type="ECO:0000259" key="5">
    <source>
        <dbReference type="PROSITE" id="PS50110"/>
    </source>
</evidence>
<dbReference type="GO" id="GO:0000155">
    <property type="term" value="F:phosphorelay sensor kinase activity"/>
    <property type="evidence" value="ECO:0007669"/>
    <property type="project" value="InterPro"/>
</dbReference>
<feature type="domain" description="PAC" evidence="6">
    <location>
        <begin position="247"/>
        <end position="301"/>
    </location>
</feature>
<dbReference type="Gene3D" id="3.30.450.20">
    <property type="entry name" value="PAS domain"/>
    <property type="match status" value="2"/>
</dbReference>
<dbReference type="InterPro" id="IPR011006">
    <property type="entry name" value="CheY-like_superfamily"/>
</dbReference>
<dbReference type="SMART" id="SM00091">
    <property type="entry name" value="PAS"/>
    <property type="match status" value="2"/>
</dbReference>
<dbReference type="SUPFAM" id="SSF55785">
    <property type="entry name" value="PYP-like sensor domain (PAS domain)"/>
    <property type="match status" value="2"/>
</dbReference>
<keyword evidence="8" id="KW-1185">Reference proteome</keyword>
<dbReference type="PRINTS" id="PR00344">
    <property type="entry name" value="BCTRLSENSOR"/>
</dbReference>
<feature type="domain" description="Response regulatory" evidence="5">
    <location>
        <begin position="762"/>
        <end position="944"/>
    </location>
</feature>
<dbReference type="SMART" id="SM00388">
    <property type="entry name" value="HisKA"/>
    <property type="match status" value="1"/>
</dbReference>
<dbReference type="InterPro" id="IPR001789">
    <property type="entry name" value="Sig_transdc_resp-reg_receiver"/>
</dbReference>
<evidence type="ECO:0000256" key="1">
    <source>
        <dbReference type="ARBA" id="ARBA00022553"/>
    </source>
</evidence>
<dbReference type="EMBL" id="ML979139">
    <property type="protein sequence ID" value="KAF1913435.1"/>
    <property type="molecule type" value="Genomic_DNA"/>
</dbReference>
<dbReference type="InterPro" id="IPR036097">
    <property type="entry name" value="HisK_dim/P_sf"/>
</dbReference>
<dbReference type="SMART" id="SM00086">
    <property type="entry name" value="PAC"/>
    <property type="match status" value="2"/>
</dbReference>
<dbReference type="Pfam" id="PF13426">
    <property type="entry name" value="PAS_9"/>
    <property type="match status" value="2"/>
</dbReference>
<feature type="compositionally biased region" description="Polar residues" evidence="3">
    <location>
        <begin position="875"/>
        <end position="893"/>
    </location>
</feature>
<evidence type="ECO:0000256" key="2">
    <source>
        <dbReference type="PROSITE-ProRule" id="PRU00169"/>
    </source>
</evidence>
<dbReference type="SUPFAM" id="SSF47384">
    <property type="entry name" value="Homodimeric domain of signal transducing histidine kinase"/>
    <property type="match status" value="1"/>
</dbReference>
<evidence type="ECO:0000313" key="7">
    <source>
        <dbReference type="EMBL" id="KAF1913435.1"/>
    </source>
</evidence>
<feature type="domain" description="PAC" evidence="6">
    <location>
        <begin position="385"/>
        <end position="443"/>
    </location>
</feature>
<dbReference type="CDD" id="cd00130">
    <property type="entry name" value="PAS"/>
    <property type="match status" value="1"/>
</dbReference>
<proteinExistence type="predicted"/>
<dbReference type="Gene3D" id="1.10.287.130">
    <property type="match status" value="1"/>
</dbReference>
<gene>
    <name evidence="7" type="ORF">BDU57DRAFT_356309</name>
</gene>
<dbReference type="PROSITE" id="PS50113">
    <property type="entry name" value="PAC"/>
    <property type="match status" value="2"/>
</dbReference>
<dbReference type="SUPFAM" id="SSF52172">
    <property type="entry name" value="CheY-like"/>
    <property type="match status" value="1"/>
</dbReference>
<dbReference type="InterPro" id="IPR050956">
    <property type="entry name" value="2C_system_His_kinase"/>
</dbReference>
<dbReference type="OrthoDB" id="303614at2759"/>
<name>A0A6A5QCX9_AMPQU</name>
<dbReference type="Gene3D" id="3.30.565.10">
    <property type="entry name" value="Histidine kinase-like ATPase, C-terminal domain"/>
    <property type="match status" value="1"/>
</dbReference>
<dbReference type="InterPro" id="IPR058846">
    <property type="entry name" value="PAS-like"/>
</dbReference>
<evidence type="ECO:0000313" key="8">
    <source>
        <dbReference type="Proteomes" id="UP000800096"/>
    </source>
</evidence>
<dbReference type="SUPFAM" id="SSF55874">
    <property type="entry name" value="ATPase domain of HSP90 chaperone/DNA topoisomerase II/histidine kinase"/>
    <property type="match status" value="1"/>
</dbReference>
<dbReference type="Pfam" id="PF26131">
    <property type="entry name" value="PAS-like"/>
    <property type="match status" value="1"/>
</dbReference>
<organism evidence="7 8">
    <name type="scientific">Ampelomyces quisqualis</name>
    <name type="common">Powdery mildew agent</name>
    <dbReference type="NCBI Taxonomy" id="50730"/>
    <lineage>
        <taxon>Eukaryota</taxon>
        <taxon>Fungi</taxon>
        <taxon>Dikarya</taxon>
        <taxon>Ascomycota</taxon>
        <taxon>Pezizomycotina</taxon>
        <taxon>Dothideomycetes</taxon>
        <taxon>Pleosporomycetidae</taxon>
        <taxon>Pleosporales</taxon>
        <taxon>Pleosporineae</taxon>
        <taxon>Phaeosphaeriaceae</taxon>
        <taxon>Ampelomyces</taxon>
    </lineage>
</organism>
<dbReference type="AlphaFoldDB" id="A0A6A5QCX9"/>
<dbReference type="Gene3D" id="3.40.50.2300">
    <property type="match status" value="1"/>
</dbReference>
<evidence type="ECO:0000256" key="3">
    <source>
        <dbReference type="SAM" id="MobiDB-lite"/>
    </source>
</evidence>
<feature type="region of interest" description="Disordered" evidence="3">
    <location>
        <begin position="864"/>
        <end position="893"/>
    </location>
</feature>
<dbReference type="CDD" id="cd00082">
    <property type="entry name" value="HisKA"/>
    <property type="match status" value="1"/>
</dbReference>
<dbReference type="InterPro" id="IPR003661">
    <property type="entry name" value="HisK_dim/P_dom"/>
</dbReference>
<dbReference type="InterPro" id="IPR000014">
    <property type="entry name" value="PAS"/>
</dbReference>
<feature type="modified residue" description="4-aspartylphosphate" evidence="2">
    <location>
        <position position="842"/>
    </location>
</feature>
<dbReference type="SMART" id="SM00448">
    <property type="entry name" value="REC"/>
    <property type="match status" value="1"/>
</dbReference>
<sequence>MQVSKEPLKMPTVELEAIETLESDSSPAFIIEVGVAALQFDLLFTNKVLRNTDLRDMILENSSEALRFRSWAQALGRASEVSYVFAGWSWSAVLSSRGGALKLVSGTSPTTSASTIVQNHRGTASAAKNDGSYSKSRSTIHTQSKEDFMKDLSTNRSLLLQNLPRTNLSAQWEGIQTMLEMSDVGIFEYNTEGRLMHANEAWYRQSSYPRDLPKHERLKFMDLIHEDDRDLIMSMWNTLTQGCPVTFEMRWKLRNDDPSEAGKWALTSCIPIFDDDKALISIAGNAIDIDDQKKSQEATQARLEALEQARLSELKFARFAKLSPVAIYIFVPERGMQFVNDQFYELTGHAHTPYNQVDWFNLIAQEDLRKVENDWDGMLCGKRSDGIQFRLKKTWVNQNGVRDNIWVQSSSYPNVDDDGKVLSIMGTLFDISQFKWAEDRAEEALAAKRQQENFIDMTSHELRNPLSAVIQCAESAIASVEHLRAQGVGSRDIEQEIDSTIESLQTIVTCSLHQKRVIDDVLTLSKLDSELILITPVKVQPTCVILKAMKMFDVECRQMDMKLEFREDKSVKEIDWVMLDPSRLLQVLINLLTNAIKFTKGRPVRRITVEFGSSCMRPPEVWEAVSLRTDDQLRTNILEQPEWGIGSKVYLWIKVKDTGCGMTEAEQTKLFSRFTQATPRTHVKYGGSGLGLFISKTLATMQGGAIGVSSEKNVGSTFAFFVSCRVTEAPANQKTGHNSQLRPIPSRRGASFEEAMKAVKLSVLIVEDNLVNQKVLKKQLQKFGWTVYVAGDGEEALQWLRRSSYWRGKESAETIVDKDLKERPRTETAYHDGDELDLILLDIEMPVLDGLTCASRIREWEDQSLLGPPRPGIKTQRSQSTTSLSPITSSQDCTTPRRFRIPILAVSANARMEQIQEALNAGMDDAITKPFRIPELWPKVQGLVPRLSGL</sequence>
<dbReference type="InterPro" id="IPR004358">
    <property type="entry name" value="Sig_transdc_His_kin-like_C"/>
</dbReference>
<dbReference type="PROSITE" id="PS50110">
    <property type="entry name" value="RESPONSE_REGULATORY"/>
    <property type="match status" value="1"/>
</dbReference>
<dbReference type="InterPro" id="IPR005467">
    <property type="entry name" value="His_kinase_dom"/>
</dbReference>
<dbReference type="InterPro" id="IPR003594">
    <property type="entry name" value="HATPase_dom"/>
</dbReference>
<protein>
    <recommendedName>
        <fullName evidence="9">Histidine kinase HHK8p</fullName>
    </recommendedName>
</protein>
<dbReference type="Pfam" id="PF02518">
    <property type="entry name" value="HATPase_c"/>
    <property type="match status" value="1"/>
</dbReference>
<evidence type="ECO:0008006" key="9">
    <source>
        <dbReference type="Google" id="ProtNLM"/>
    </source>
</evidence>
<accession>A0A6A5QCX9</accession>
<dbReference type="NCBIfam" id="TIGR00229">
    <property type="entry name" value="sensory_box"/>
    <property type="match status" value="2"/>
</dbReference>
<dbReference type="CDD" id="cd17546">
    <property type="entry name" value="REC_hyHK_CKI1_RcsC-like"/>
    <property type="match status" value="1"/>
</dbReference>
<dbReference type="Proteomes" id="UP000800096">
    <property type="component" value="Unassembled WGS sequence"/>
</dbReference>
<dbReference type="Pfam" id="PF00512">
    <property type="entry name" value="HisKA"/>
    <property type="match status" value="1"/>
</dbReference>
<dbReference type="SMART" id="SM00387">
    <property type="entry name" value="HATPase_c"/>
    <property type="match status" value="1"/>
</dbReference>
<dbReference type="InterPro" id="IPR036890">
    <property type="entry name" value="HATPase_C_sf"/>
</dbReference>
<dbReference type="InterPro" id="IPR035965">
    <property type="entry name" value="PAS-like_dom_sf"/>
</dbReference>
<feature type="domain" description="Histidine kinase" evidence="4">
    <location>
        <begin position="457"/>
        <end position="726"/>
    </location>
</feature>
<dbReference type="PANTHER" id="PTHR43719:SF30">
    <property type="entry name" value="TWO-COMPONENT SYSTEM RESPONSE REGULATOR"/>
    <property type="match status" value="1"/>
</dbReference>
<keyword evidence="1 2" id="KW-0597">Phosphoprotein</keyword>
<dbReference type="InterPro" id="IPR001610">
    <property type="entry name" value="PAC"/>
</dbReference>